<evidence type="ECO:0000313" key="3">
    <source>
        <dbReference type="Proteomes" id="UP000236000"/>
    </source>
</evidence>
<dbReference type="SUPFAM" id="SSF110069">
    <property type="entry name" value="ApaG-like"/>
    <property type="match status" value="1"/>
</dbReference>
<evidence type="ECO:0000313" key="2">
    <source>
        <dbReference type="EMBL" id="PNC17258.1"/>
    </source>
</evidence>
<protein>
    <recommendedName>
        <fullName evidence="1">ApaG domain-containing protein</fullName>
    </recommendedName>
</protein>
<feature type="domain" description="ApaG" evidence="1">
    <location>
        <begin position="8"/>
        <end position="128"/>
    </location>
</feature>
<dbReference type="InterPro" id="IPR036767">
    <property type="entry name" value="ApaG_sf"/>
</dbReference>
<dbReference type="Gene3D" id="2.60.40.1470">
    <property type="entry name" value="ApaG domain"/>
    <property type="match status" value="1"/>
</dbReference>
<dbReference type="RefSeq" id="WP_102715637.1">
    <property type="nucleotide sequence ID" value="NZ_CABMLK010000003.1"/>
</dbReference>
<reference evidence="2 3" key="1">
    <citation type="journal article" date="2017" name="BMC Genomics">
        <title>Genome sequencing of 39 Akkermansia muciniphila isolates reveals its population structure, genomic and functional diverisity, and global distribution in mammalian gut microbiotas.</title>
        <authorList>
            <person name="Guo X."/>
            <person name="Li S."/>
            <person name="Zhang J."/>
            <person name="Wu F."/>
            <person name="Li X."/>
            <person name="Wu D."/>
            <person name="Zhang M."/>
            <person name="Ou Z."/>
            <person name="Jie Z."/>
            <person name="Yan Q."/>
            <person name="Li P."/>
            <person name="Yi J."/>
            <person name="Peng Y."/>
        </authorList>
    </citation>
    <scope>NUCLEOTIDE SEQUENCE [LARGE SCALE GENOMIC DNA]</scope>
    <source>
        <strain evidence="2 3">GP24</strain>
    </source>
</reference>
<proteinExistence type="predicted"/>
<organism evidence="2 3">
    <name type="scientific">Akkermansia muciniphila</name>
    <dbReference type="NCBI Taxonomy" id="239935"/>
    <lineage>
        <taxon>Bacteria</taxon>
        <taxon>Pseudomonadati</taxon>
        <taxon>Verrucomicrobiota</taxon>
        <taxon>Verrucomicrobiia</taxon>
        <taxon>Verrucomicrobiales</taxon>
        <taxon>Akkermansiaceae</taxon>
        <taxon>Akkermansia</taxon>
    </lineage>
</organism>
<dbReference type="Proteomes" id="UP000236000">
    <property type="component" value="Unassembled WGS sequence"/>
</dbReference>
<name>A0A2N8HBN7_9BACT</name>
<comment type="caution">
    <text evidence="2">The sequence shown here is derived from an EMBL/GenBank/DDBJ whole genome shotgun (WGS) entry which is preliminary data.</text>
</comment>
<sequence length="128" mass="14677">MFRMVLPLLTSLEVRLTPRSLYSRDEKLERMVREDGRIPVPYNVSIRNTGDGAVRIIGKKWTVRSHEDGTQVIEGDELFGSRPLLCQGQIFAFNGLQMLRLPARIQLTLLVRDEAGILYHTDPVSLKW</sequence>
<dbReference type="PROSITE" id="PS51087">
    <property type="entry name" value="APAG"/>
    <property type="match status" value="1"/>
</dbReference>
<dbReference type="Pfam" id="PF04379">
    <property type="entry name" value="DUF525"/>
    <property type="match status" value="1"/>
</dbReference>
<dbReference type="AlphaFoldDB" id="A0A2N8HBN7"/>
<evidence type="ECO:0000259" key="1">
    <source>
        <dbReference type="PROSITE" id="PS51087"/>
    </source>
</evidence>
<dbReference type="InterPro" id="IPR007474">
    <property type="entry name" value="ApaG_domain"/>
</dbReference>
<accession>A0A2N8HBN7</accession>
<dbReference type="OrthoDB" id="197761at2"/>
<dbReference type="EMBL" id="PJKA01000013">
    <property type="protein sequence ID" value="PNC17258.1"/>
    <property type="molecule type" value="Genomic_DNA"/>
</dbReference>
<gene>
    <name evidence="2" type="ORF">CXU22_11620</name>
</gene>